<dbReference type="Pfam" id="PF16076">
    <property type="entry name" value="Acyltransf_C"/>
    <property type="match status" value="1"/>
</dbReference>
<dbReference type="InterPro" id="IPR032098">
    <property type="entry name" value="Acyltransf_C"/>
</dbReference>
<evidence type="ECO:0000256" key="1">
    <source>
        <dbReference type="ARBA" id="ARBA00008655"/>
    </source>
</evidence>
<feature type="non-terminal residue" evidence="6">
    <location>
        <position position="1"/>
    </location>
</feature>
<evidence type="ECO:0000256" key="3">
    <source>
        <dbReference type="ARBA" id="ARBA00023315"/>
    </source>
</evidence>
<feature type="transmembrane region" description="Helical" evidence="4">
    <location>
        <begin position="147"/>
        <end position="166"/>
    </location>
</feature>
<dbReference type="PANTHER" id="PTHR10983">
    <property type="entry name" value="1-ACYLGLYCEROL-3-PHOSPHATE ACYLTRANSFERASE-RELATED"/>
    <property type="match status" value="1"/>
</dbReference>
<comment type="similarity">
    <text evidence="1">Belongs to the 1-acyl-sn-glycerol-3-phosphate acyltransferase family.</text>
</comment>
<dbReference type="EMBL" id="QDEB01042259">
    <property type="protein sequence ID" value="RZC38565.1"/>
    <property type="molecule type" value="Genomic_DNA"/>
</dbReference>
<dbReference type="GO" id="GO:0012505">
    <property type="term" value="C:endomembrane system"/>
    <property type="evidence" value="ECO:0007669"/>
    <property type="project" value="TreeGrafter"/>
</dbReference>
<comment type="caution">
    <text evidence="6">The sequence shown here is derived from an EMBL/GenBank/DDBJ whole genome shotgun (WGS) entry which is preliminary data.</text>
</comment>
<proteinExistence type="inferred from homology"/>
<dbReference type="GO" id="GO:0003841">
    <property type="term" value="F:1-acylglycerol-3-phosphate O-acyltransferase activity"/>
    <property type="evidence" value="ECO:0007669"/>
    <property type="project" value="TreeGrafter"/>
</dbReference>
<dbReference type="CDD" id="cd07990">
    <property type="entry name" value="LPLAT_LCLAT1-like"/>
    <property type="match status" value="1"/>
</dbReference>
<sequence length="215" mass="24770">LLLFPEGTRFTPAKHKTSLEFARQKNLPELKHHLLPRTKGFTASLPPMKGKIPALYDIEICFKEDDPHKPTIRDLLLGNPVVAHMYMRRIPLEDLPQNEHEQEVFLREMFERKDRLRDSFIKTGDYFATSGVPRLEPFELERRINSLINIAVWVVVICCPMVYYLIKLLFSGELLYFSIGASIIGAFYLLLNKTIGMSEIKKGSSYGTNTPKKND</sequence>
<gene>
    <name evidence="6" type="ORF">BDFB_012868</name>
</gene>
<keyword evidence="7" id="KW-1185">Reference proteome</keyword>
<keyword evidence="3 6" id="KW-0012">Acyltransferase</keyword>
<organism evidence="6 7">
    <name type="scientific">Asbolus verrucosus</name>
    <name type="common">Desert ironclad beetle</name>
    <dbReference type="NCBI Taxonomy" id="1661398"/>
    <lineage>
        <taxon>Eukaryota</taxon>
        <taxon>Metazoa</taxon>
        <taxon>Ecdysozoa</taxon>
        <taxon>Arthropoda</taxon>
        <taxon>Hexapoda</taxon>
        <taxon>Insecta</taxon>
        <taxon>Pterygota</taxon>
        <taxon>Neoptera</taxon>
        <taxon>Endopterygota</taxon>
        <taxon>Coleoptera</taxon>
        <taxon>Polyphaga</taxon>
        <taxon>Cucujiformia</taxon>
        <taxon>Tenebrionidae</taxon>
        <taxon>Pimeliinae</taxon>
        <taxon>Asbolus</taxon>
    </lineage>
</organism>
<dbReference type="Proteomes" id="UP000292052">
    <property type="component" value="Unassembled WGS sequence"/>
</dbReference>
<feature type="domain" description="Acyltransferase C-terminal" evidence="5">
    <location>
        <begin position="75"/>
        <end position="153"/>
    </location>
</feature>
<dbReference type="PANTHER" id="PTHR10983:SF24">
    <property type="entry name" value="1-ACYLGLYCEROL-3-PHOSPHATE O-ACYLTRANSFERASE 3, ISOFORM E-RELATED"/>
    <property type="match status" value="1"/>
</dbReference>
<keyword evidence="4" id="KW-0472">Membrane</keyword>
<keyword evidence="2 6" id="KW-0808">Transferase</keyword>
<evidence type="ECO:0000256" key="2">
    <source>
        <dbReference type="ARBA" id="ARBA00022679"/>
    </source>
</evidence>
<evidence type="ECO:0000313" key="6">
    <source>
        <dbReference type="EMBL" id="RZC38565.1"/>
    </source>
</evidence>
<evidence type="ECO:0000256" key="4">
    <source>
        <dbReference type="SAM" id="Phobius"/>
    </source>
</evidence>
<dbReference type="OrthoDB" id="6745072at2759"/>
<keyword evidence="4" id="KW-1133">Transmembrane helix</keyword>
<evidence type="ECO:0000313" key="7">
    <source>
        <dbReference type="Proteomes" id="UP000292052"/>
    </source>
</evidence>
<protein>
    <submittedName>
        <fullName evidence="6">1-acyl-sn-glycerol-3-phosphate acyltransferase delta</fullName>
    </submittedName>
</protein>
<name>A0A482W0P8_ASBVE</name>
<dbReference type="STRING" id="1661398.A0A482W0P8"/>
<evidence type="ECO:0000259" key="5">
    <source>
        <dbReference type="Pfam" id="PF16076"/>
    </source>
</evidence>
<feature type="transmembrane region" description="Helical" evidence="4">
    <location>
        <begin position="172"/>
        <end position="191"/>
    </location>
</feature>
<accession>A0A482W0P8</accession>
<reference evidence="6 7" key="1">
    <citation type="submission" date="2017-03" db="EMBL/GenBank/DDBJ databases">
        <title>Genome of the blue death feigning beetle - Asbolus verrucosus.</title>
        <authorList>
            <person name="Rider S.D."/>
        </authorList>
    </citation>
    <scope>NUCLEOTIDE SEQUENCE [LARGE SCALE GENOMIC DNA]</scope>
    <source>
        <strain evidence="6">Butters</strain>
        <tissue evidence="6">Head and leg muscle</tissue>
    </source>
</reference>
<keyword evidence="4" id="KW-0812">Transmembrane</keyword>
<dbReference type="AlphaFoldDB" id="A0A482W0P8"/>